<gene>
    <name evidence="1" type="ORF">BEP19_01565</name>
</gene>
<accession>A0A419SP46</accession>
<proteinExistence type="predicted"/>
<sequence>MNYTFDDLTRDLMIGHELHFRYNGKNYYISQSQGGWVLTRFDQQYELFESQAALLQGGKIDGKSLREIWDEVEVTDLF</sequence>
<comment type="caution">
    <text evidence="1">The sequence shown here is derived from an EMBL/GenBank/DDBJ whole genome shotgun (WGS) entry which is preliminary data.</text>
</comment>
<protein>
    <submittedName>
        <fullName evidence="1">Uncharacterized protein</fullName>
    </submittedName>
</protein>
<evidence type="ECO:0000313" key="1">
    <source>
        <dbReference type="EMBL" id="RKD26035.1"/>
    </source>
</evidence>
<dbReference type="Proteomes" id="UP000284219">
    <property type="component" value="Unassembled WGS sequence"/>
</dbReference>
<name>A0A419SP46_9BACL</name>
<reference evidence="1 2" key="1">
    <citation type="submission" date="2016-08" db="EMBL/GenBank/DDBJ databases">
        <title>Novel Firmicute Genomes.</title>
        <authorList>
            <person name="Poppleton D.I."/>
            <person name="Gribaldo S."/>
        </authorList>
    </citation>
    <scope>NUCLEOTIDE SEQUENCE [LARGE SCALE GENOMIC DNA]</scope>
    <source>
        <strain evidence="1 2">RAOx-1</strain>
    </source>
</reference>
<dbReference type="AlphaFoldDB" id="A0A419SP46"/>
<organism evidence="1 2">
    <name type="scientific">Ammoniphilus oxalaticus</name>
    <dbReference type="NCBI Taxonomy" id="66863"/>
    <lineage>
        <taxon>Bacteria</taxon>
        <taxon>Bacillati</taxon>
        <taxon>Bacillota</taxon>
        <taxon>Bacilli</taxon>
        <taxon>Bacillales</taxon>
        <taxon>Paenibacillaceae</taxon>
        <taxon>Aneurinibacillus group</taxon>
        <taxon>Ammoniphilus</taxon>
    </lineage>
</organism>
<keyword evidence="2" id="KW-1185">Reference proteome</keyword>
<evidence type="ECO:0000313" key="2">
    <source>
        <dbReference type="Proteomes" id="UP000284219"/>
    </source>
</evidence>
<dbReference type="EMBL" id="MCHY01000006">
    <property type="protein sequence ID" value="RKD26035.1"/>
    <property type="molecule type" value="Genomic_DNA"/>
</dbReference>